<dbReference type="Proteomes" id="UP000007264">
    <property type="component" value="Unassembled WGS sequence"/>
</dbReference>
<dbReference type="InterPro" id="IPR001944">
    <property type="entry name" value="Glycoside_Hdrlase_35"/>
</dbReference>
<accession>I0Z1N2</accession>
<comment type="catalytic activity">
    <reaction evidence="1 7">
        <text>Hydrolysis of terminal non-reducing beta-D-galactose residues in beta-D-galactosides.</text>
        <dbReference type="EC" id="3.2.1.23"/>
    </reaction>
</comment>
<dbReference type="InterPro" id="IPR019801">
    <property type="entry name" value="Glyco_hydro_35_CS"/>
</dbReference>
<dbReference type="KEGG" id="csl:COCSUDRAFT_46851"/>
<organism evidence="13 14">
    <name type="scientific">Coccomyxa subellipsoidea (strain C-169)</name>
    <name type="common">Green microalga</name>
    <dbReference type="NCBI Taxonomy" id="574566"/>
    <lineage>
        <taxon>Eukaryota</taxon>
        <taxon>Viridiplantae</taxon>
        <taxon>Chlorophyta</taxon>
        <taxon>core chlorophytes</taxon>
        <taxon>Trebouxiophyceae</taxon>
        <taxon>Trebouxiophyceae incertae sedis</taxon>
        <taxon>Coccomyxaceae</taxon>
        <taxon>Coccomyxa</taxon>
        <taxon>Coccomyxa subellipsoidea</taxon>
    </lineage>
</organism>
<sequence>MVQTYVPWNLHEPSPGKYNWEGYADLTGFLQVAADLGLNVLLRAGPYICGEWDFGGLPWWLGFPGVAGGGKLQLRSTDARFLRLAEGWWNVLLPRIAPFLYKNGGPILMVQVENEYGYCGSDAGYIRHLLRIAKAALGDDVIFYTTDPPSLAEAGSLPGDELYTVVDFGPAADAAQAFKAQAAMNAPGMSPPFCSEFYTGWITHFGEKMANTSADDLVASLKTILRYGNGSGSVNFYMAHGGSNWGFWAGSGGENGVFLPQLTSYDYDAPISEAGGSGQPGIGGPNKFLMIREAIANHTGNALPEEPPLPPARAFGPVHLSERAALMESLPLLAPGDGIPAFKPAPMEAYGQPHGVIVYRTILAVGALIGGGVLDLGEPVHDYAQVMLDGKVVATLERSCPRTVRLPEVLIFLSDVTVLDIVVHAMGRNSGGCDWDPKGIAYPNIQLNGKVLYHWRVFPIPLSEPPTRALIKSTDSAHASARSPNGGLHDGLPNTSQHAVKGSTVSLDSVDADRGLHGKEADKECRAWPTTGGPSDGPVILRGNFSVQESDISGLGHPPDTWADMRGWGKGLLWVNGFNLGWYWPLLGPQMRIYVPGPLLRAGSNEILLLEFAQVPEDATVALMEGPDFFGPSSDSGELLESSR</sequence>
<keyword evidence="14" id="KW-1185">Reference proteome</keyword>
<dbReference type="GO" id="GO:0004565">
    <property type="term" value="F:beta-galactosidase activity"/>
    <property type="evidence" value="ECO:0007669"/>
    <property type="project" value="UniProtKB-EC"/>
</dbReference>
<evidence type="ECO:0000256" key="1">
    <source>
        <dbReference type="ARBA" id="ARBA00001412"/>
    </source>
</evidence>
<dbReference type="OrthoDB" id="505634at2759"/>
<evidence type="ECO:0000313" key="14">
    <source>
        <dbReference type="Proteomes" id="UP000007264"/>
    </source>
</evidence>
<comment type="similarity">
    <text evidence="2 8">Belongs to the glycosyl hydrolase 35 family.</text>
</comment>
<evidence type="ECO:0000259" key="12">
    <source>
        <dbReference type="Pfam" id="PF21467"/>
    </source>
</evidence>
<dbReference type="PANTHER" id="PTHR23421">
    <property type="entry name" value="BETA-GALACTOSIDASE RELATED"/>
    <property type="match status" value="1"/>
</dbReference>
<dbReference type="InterPro" id="IPR017853">
    <property type="entry name" value="GH"/>
</dbReference>
<dbReference type="AlphaFoldDB" id="I0Z1N2"/>
<dbReference type="Gene3D" id="3.20.20.80">
    <property type="entry name" value="Glycosidases"/>
    <property type="match status" value="1"/>
</dbReference>
<gene>
    <name evidence="13" type="ORF">COCSUDRAFT_46851</name>
</gene>
<dbReference type="Pfam" id="PF01301">
    <property type="entry name" value="Glyco_hydro_35"/>
    <property type="match status" value="1"/>
</dbReference>
<feature type="active site" description="Nucleophile" evidence="6">
    <location>
        <position position="196"/>
    </location>
</feature>
<dbReference type="InterPro" id="IPR048912">
    <property type="entry name" value="BetaGal1-like_ABD1"/>
</dbReference>
<evidence type="ECO:0000259" key="11">
    <source>
        <dbReference type="Pfam" id="PF21317"/>
    </source>
</evidence>
<dbReference type="GO" id="GO:0005975">
    <property type="term" value="P:carbohydrate metabolic process"/>
    <property type="evidence" value="ECO:0007669"/>
    <property type="project" value="InterPro"/>
</dbReference>
<evidence type="ECO:0000256" key="3">
    <source>
        <dbReference type="ARBA" id="ARBA00012756"/>
    </source>
</evidence>
<evidence type="ECO:0000313" key="13">
    <source>
        <dbReference type="EMBL" id="EIE24551.1"/>
    </source>
</evidence>
<evidence type="ECO:0000256" key="5">
    <source>
        <dbReference type="ARBA" id="ARBA00023295"/>
    </source>
</evidence>
<dbReference type="STRING" id="574566.I0Z1N2"/>
<dbReference type="PRINTS" id="PR00742">
    <property type="entry name" value="GLHYDRLASE35"/>
</dbReference>
<dbReference type="InterPro" id="IPR031330">
    <property type="entry name" value="Gly_Hdrlase_35_cat"/>
</dbReference>
<dbReference type="Gene3D" id="2.60.120.260">
    <property type="entry name" value="Galactose-binding domain-like"/>
    <property type="match status" value="3"/>
</dbReference>
<proteinExistence type="inferred from homology"/>
<dbReference type="InterPro" id="IPR048913">
    <property type="entry name" value="BetaGal_gal-bd"/>
</dbReference>
<dbReference type="Pfam" id="PF21467">
    <property type="entry name" value="BetaGal_gal-bd"/>
    <property type="match status" value="1"/>
</dbReference>
<evidence type="ECO:0000256" key="4">
    <source>
        <dbReference type="ARBA" id="ARBA00022801"/>
    </source>
</evidence>
<dbReference type="Pfam" id="PF21317">
    <property type="entry name" value="BetaGal_ABD_1"/>
    <property type="match status" value="1"/>
</dbReference>
<name>I0Z1N2_COCSC</name>
<dbReference type="PROSITE" id="PS01182">
    <property type="entry name" value="GLYCOSYL_HYDROL_F35"/>
    <property type="match status" value="1"/>
</dbReference>
<keyword evidence="5 7" id="KW-0326">Glycosidase</keyword>
<feature type="domain" description="Beta-galactosidase 1-like first all-beta" evidence="11">
    <location>
        <begin position="344"/>
        <end position="460"/>
    </location>
</feature>
<evidence type="ECO:0000256" key="6">
    <source>
        <dbReference type="PIRSR" id="PIRSR006336-1"/>
    </source>
</evidence>
<protein>
    <recommendedName>
        <fullName evidence="3 7">Beta-galactosidase</fullName>
        <ecNumber evidence="3 7">3.2.1.23</ecNumber>
    </recommendedName>
</protein>
<dbReference type="PIRSF" id="PIRSF006336">
    <property type="entry name" value="B-gal"/>
    <property type="match status" value="1"/>
</dbReference>
<reference evidence="13 14" key="1">
    <citation type="journal article" date="2012" name="Genome Biol.">
        <title>The genome of the polar eukaryotic microalga coccomyxa subellipsoidea reveals traits of cold adaptation.</title>
        <authorList>
            <person name="Blanc G."/>
            <person name="Agarkova I."/>
            <person name="Grimwood J."/>
            <person name="Kuo A."/>
            <person name="Brueggeman A."/>
            <person name="Dunigan D."/>
            <person name="Gurnon J."/>
            <person name="Ladunga I."/>
            <person name="Lindquist E."/>
            <person name="Lucas S."/>
            <person name="Pangilinan J."/>
            <person name="Proschold T."/>
            <person name="Salamov A."/>
            <person name="Schmutz J."/>
            <person name="Weeks D."/>
            <person name="Yamada T."/>
            <person name="Claverie J.M."/>
            <person name="Grigoriev I."/>
            <person name="Van Etten J."/>
            <person name="Lomsadze A."/>
            <person name="Borodovsky M."/>
        </authorList>
    </citation>
    <scope>NUCLEOTIDE SEQUENCE [LARGE SCALE GENOMIC DNA]</scope>
    <source>
        <strain evidence="13 14">C-169</strain>
    </source>
</reference>
<feature type="active site" description="Proton donor" evidence="6">
    <location>
        <position position="115"/>
    </location>
</feature>
<dbReference type="eggNOG" id="KOG0496">
    <property type="taxonomic scope" value="Eukaryota"/>
</dbReference>
<keyword evidence="4 7" id="KW-0378">Hydrolase</keyword>
<dbReference type="GeneID" id="17042553"/>
<feature type="domain" description="Beta-galactosidase galactose-binding" evidence="12">
    <location>
        <begin position="539"/>
        <end position="605"/>
    </location>
</feature>
<dbReference type="EC" id="3.2.1.23" evidence="3 7"/>
<evidence type="ECO:0000256" key="7">
    <source>
        <dbReference type="RuleBase" id="RU000675"/>
    </source>
</evidence>
<dbReference type="InterPro" id="IPR008979">
    <property type="entry name" value="Galactose-bd-like_sf"/>
</dbReference>
<evidence type="ECO:0000256" key="9">
    <source>
        <dbReference type="SAM" id="MobiDB-lite"/>
    </source>
</evidence>
<evidence type="ECO:0000256" key="8">
    <source>
        <dbReference type="RuleBase" id="RU003679"/>
    </source>
</evidence>
<evidence type="ECO:0000256" key="2">
    <source>
        <dbReference type="ARBA" id="ARBA00009809"/>
    </source>
</evidence>
<feature type="domain" description="Glycoside hydrolase 35 catalytic" evidence="10">
    <location>
        <begin position="1"/>
        <end position="276"/>
    </location>
</feature>
<evidence type="ECO:0000259" key="10">
    <source>
        <dbReference type="Pfam" id="PF01301"/>
    </source>
</evidence>
<feature type="region of interest" description="Disordered" evidence="9">
    <location>
        <begin position="471"/>
        <end position="499"/>
    </location>
</feature>
<dbReference type="RefSeq" id="XP_005649095.1">
    <property type="nucleotide sequence ID" value="XM_005649038.1"/>
</dbReference>
<dbReference type="EMBL" id="AGSI01000005">
    <property type="protein sequence ID" value="EIE24551.1"/>
    <property type="molecule type" value="Genomic_DNA"/>
</dbReference>
<comment type="caution">
    <text evidence="13">The sequence shown here is derived from an EMBL/GenBank/DDBJ whole genome shotgun (WGS) entry which is preliminary data.</text>
</comment>
<dbReference type="SUPFAM" id="SSF49785">
    <property type="entry name" value="Galactose-binding domain-like"/>
    <property type="match status" value="1"/>
</dbReference>
<dbReference type="InterPro" id="IPR026283">
    <property type="entry name" value="B-gal_1-like"/>
</dbReference>
<dbReference type="SUPFAM" id="SSF51445">
    <property type="entry name" value="(Trans)glycosidases"/>
    <property type="match status" value="1"/>
</dbReference>